<keyword evidence="4" id="KW-0067">ATP-binding</keyword>
<dbReference type="InterPro" id="IPR027417">
    <property type="entry name" value="P-loop_NTPase"/>
</dbReference>
<evidence type="ECO:0000256" key="1">
    <source>
        <dbReference type="ARBA" id="ARBA00022741"/>
    </source>
</evidence>
<dbReference type="GO" id="GO:0004386">
    <property type="term" value="F:helicase activity"/>
    <property type="evidence" value="ECO:0007669"/>
    <property type="project" value="UniProtKB-KW"/>
</dbReference>
<sequence length="896" mass="98897">MRTPSDRYLPPSQEAFAASAPPGGRVIVIAPTRAACETIELAMGLRLATYLEKHHGPQVRELARAGRGFGIVAGTGTGKTLAIRLIAEEAVGAGGEVPLRVGVINREREATADTPSWNVIIVTTGIARRWFQNGDILPRDTLIIDEIHQTSAELELCLALGKRVGCRFIWLSATVDPALYARYLNSDSVLQVQAFDAAKVATVRVERKEPLAFLDETFLQTMGRERRGAGIFLPTRASVEQAAAHVRALAPRINAAYYHGGEPIRAIRPFLEGTESRPFLLAMTAAGQSALNVPGLDTVIIDDTRFANLVERGRNVLTRVHLGNNEILQMAGRVHGRVEGGRVFILSDRDIDFFSLKPTEPDFQLAGDSERVALTAAALGVRADELDLPVPLDRIAYRRAFQHLQARYIIDAEGKLSPYGRAVEALPVERAWAELIVNAEDALLPFLSVCSAIESLHRMLREEHSLEGLRVPGSDHLTAYNLYAEAYREAGSIGEVHGLERHVFQAEKMEAWAERRGVLIKAVEDAALAMASIYRSVGVDLPGRMPFAGDRVLRRFAELLARYMPFDLVIDERTSWGDEARVSKTSMCGGLGAVAGSLRYFADRQGVTRAAIEGTQVPMGLLRKFARRTNPELVYGPEYRALIREWSLEHSGFKLEHEVEVLRAWGPELMDSARRALADALARGETRHPAVRRNQAAIAQVRELWRRSGGRTAKLGVPELTALYEARLQGISTMDEFLARPLELGLSTWVPREEREVLLALPDAVYLREREVPLSYEVESEDAGAPQGVVRLHLPEKLARTLVEEELPVLDRPMRFMVSRGQRGTLRAGTLLELQELLDMPWMPEELEPRHSPRPRPGGGGPRKQGGGGRGPARGGKPGGGGRPGKRERGSRRPRR</sequence>
<proteinExistence type="predicted"/>
<dbReference type="AlphaFoldDB" id="A0A1I0L9X8"/>
<protein>
    <recommendedName>
        <fullName evidence="8">DEAD/DEAH box helicase</fullName>
    </recommendedName>
</protein>
<feature type="region of interest" description="Disordered" evidence="5">
    <location>
        <begin position="845"/>
        <end position="896"/>
    </location>
</feature>
<dbReference type="SUPFAM" id="SSF52540">
    <property type="entry name" value="P-loop containing nucleoside triphosphate hydrolases"/>
    <property type="match status" value="1"/>
</dbReference>
<keyword evidence="1" id="KW-0547">Nucleotide-binding</keyword>
<evidence type="ECO:0000313" key="6">
    <source>
        <dbReference type="EMBL" id="SEU36508.1"/>
    </source>
</evidence>
<organism evidence="6 7">
    <name type="scientific">Stigmatella erecta</name>
    <dbReference type="NCBI Taxonomy" id="83460"/>
    <lineage>
        <taxon>Bacteria</taxon>
        <taxon>Pseudomonadati</taxon>
        <taxon>Myxococcota</taxon>
        <taxon>Myxococcia</taxon>
        <taxon>Myxococcales</taxon>
        <taxon>Cystobacterineae</taxon>
        <taxon>Archangiaceae</taxon>
        <taxon>Stigmatella</taxon>
    </lineage>
</organism>
<keyword evidence="2" id="KW-0378">Hydrolase</keyword>
<keyword evidence="3" id="KW-0347">Helicase</keyword>
<dbReference type="Gene3D" id="3.40.50.300">
    <property type="entry name" value="P-loop containing nucleotide triphosphate hydrolases"/>
    <property type="match status" value="2"/>
</dbReference>
<evidence type="ECO:0000256" key="2">
    <source>
        <dbReference type="ARBA" id="ARBA00022801"/>
    </source>
</evidence>
<accession>A0A1I0L9X8</accession>
<dbReference type="GO" id="GO:0005524">
    <property type="term" value="F:ATP binding"/>
    <property type="evidence" value="ECO:0007669"/>
    <property type="project" value="UniProtKB-KW"/>
</dbReference>
<dbReference type="GO" id="GO:0016787">
    <property type="term" value="F:hydrolase activity"/>
    <property type="evidence" value="ECO:0007669"/>
    <property type="project" value="UniProtKB-KW"/>
</dbReference>
<dbReference type="PANTHER" id="PTHR18934">
    <property type="entry name" value="ATP-DEPENDENT RNA HELICASE"/>
    <property type="match status" value="1"/>
</dbReference>
<feature type="compositionally biased region" description="Basic residues" evidence="5">
    <location>
        <begin position="884"/>
        <end position="896"/>
    </location>
</feature>
<keyword evidence="7" id="KW-1185">Reference proteome</keyword>
<gene>
    <name evidence="6" type="ORF">SAMN05443639_12223</name>
</gene>
<feature type="compositionally biased region" description="Gly residues" evidence="5">
    <location>
        <begin position="857"/>
        <end position="883"/>
    </location>
</feature>
<name>A0A1I0L9X8_9BACT</name>
<dbReference type="RefSeq" id="WP_093525550.1">
    <property type="nucleotide sequence ID" value="NZ_FOIJ01000022.1"/>
</dbReference>
<dbReference type="GO" id="GO:0003723">
    <property type="term" value="F:RNA binding"/>
    <property type="evidence" value="ECO:0007669"/>
    <property type="project" value="TreeGrafter"/>
</dbReference>
<dbReference type="PANTHER" id="PTHR18934:SF99">
    <property type="entry name" value="ATP-DEPENDENT RNA HELICASE DHX37-RELATED"/>
    <property type="match status" value="1"/>
</dbReference>
<dbReference type="EMBL" id="FOIJ01000022">
    <property type="protein sequence ID" value="SEU36508.1"/>
    <property type="molecule type" value="Genomic_DNA"/>
</dbReference>
<evidence type="ECO:0000256" key="5">
    <source>
        <dbReference type="SAM" id="MobiDB-lite"/>
    </source>
</evidence>
<dbReference type="Proteomes" id="UP000199181">
    <property type="component" value="Unassembled WGS sequence"/>
</dbReference>
<evidence type="ECO:0000313" key="7">
    <source>
        <dbReference type="Proteomes" id="UP000199181"/>
    </source>
</evidence>
<reference evidence="7" key="1">
    <citation type="submission" date="2016-10" db="EMBL/GenBank/DDBJ databases">
        <authorList>
            <person name="Varghese N."/>
            <person name="Submissions S."/>
        </authorList>
    </citation>
    <scope>NUCLEOTIDE SEQUENCE [LARGE SCALE GENOMIC DNA]</scope>
    <source>
        <strain evidence="7">DSM 16858</strain>
    </source>
</reference>
<evidence type="ECO:0008006" key="8">
    <source>
        <dbReference type="Google" id="ProtNLM"/>
    </source>
</evidence>
<evidence type="ECO:0000256" key="4">
    <source>
        <dbReference type="ARBA" id="ARBA00022840"/>
    </source>
</evidence>
<evidence type="ECO:0000256" key="3">
    <source>
        <dbReference type="ARBA" id="ARBA00022806"/>
    </source>
</evidence>